<dbReference type="STRING" id="1237085.Ngar_c09240"/>
<dbReference type="BioCyc" id="CNIT1237085:G1324-922-MONOMER"/>
<dbReference type="Pfam" id="PF01850">
    <property type="entry name" value="PIN"/>
    <property type="match status" value="1"/>
</dbReference>
<name>K0I964_NITGG</name>
<dbReference type="InterPro" id="IPR002716">
    <property type="entry name" value="PIN_dom"/>
</dbReference>
<dbReference type="InterPro" id="IPR029060">
    <property type="entry name" value="PIN-like_dom_sf"/>
</dbReference>
<dbReference type="Proteomes" id="UP000008037">
    <property type="component" value="Chromosome"/>
</dbReference>
<dbReference type="SUPFAM" id="SSF88723">
    <property type="entry name" value="PIN domain-like"/>
    <property type="match status" value="1"/>
</dbReference>
<gene>
    <name evidence="2" type="ordered locus">Ngar_c09240</name>
</gene>
<dbReference type="Gene3D" id="3.40.50.1010">
    <property type="entry name" value="5'-nuclease"/>
    <property type="match status" value="1"/>
</dbReference>
<reference evidence="2 3" key="1">
    <citation type="journal article" date="2012" name="Environ. Microbiol.">
        <title>The genome of the ammonia-oxidizing Candidatus Nitrososphaera gargensis: insights into metabolic versatility and environmental adaptations.</title>
        <authorList>
            <person name="Spang A."/>
            <person name="Poehlein A."/>
            <person name="Offre P."/>
            <person name="Zumbragel S."/>
            <person name="Haider S."/>
            <person name="Rychlik N."/>
            <person name="Nowka B."/>
            <person name="Schmeisser C."/>
            <person name="Lebedeva E.V."/>
            <person name="Rattei T."/>
            <person name="Bohm C."/>
            <person name="Schmid M."/>
            <person name="Galushko A."/>
            <person name="Hatzenpichler R."/>
            <person name="Weinmaier T."/>
            <person name="Daniel R."/>
            <person name="Schleper C."/>
            <person name="Spieck E."/>
            <person name="Streit W."/>
            <person name="Wagner M."/>
        </authorList>
    </citation>
    <scope>NUCLEOTIDE SEQUENCE [LARGE SCALE GENOMIC DNA]</scope>
    <source>
        <strain evidence="3">Ga9.2</strain>
    </source>
</reference>
<evidence type="ECO:0000259" key="1">
    <source>
        <dbReference type="Pfam" id="PF01850"/>
    </source>
</evidence>
<dbReference type="KEGG" id="nga:Ngar_c09240"/>
<evidence type="ECO:0000313" key="2">
    <source>
        <dbReference type="EMBL" id="AFU57866.1"/>
    </source>
</evidence>
<feature type="domain" description="PIN" evidence="1">
    <location>
        <begin position="5"/>
        <end position="123"/>
    </location>
</feature>
<accession>K0I964</accession>
<dbReference type="HOGENOM" id="CLU_135601_1_1_2"/>
<dbReference type="AlphaFoldDB" id="K0I964"/>
<dbReference type="InParanoid" id="K0I964"/>
<evidence type="ECO:0000313" key="3">
    <source>
        <dbReference type="Proteomes" id="UP000008037"/>
    </source>
</evidence>
<keyword evidence="3" id="KW-1185">Reference proteome</keyword>
<protein>
    <submittedName>
        <fullName evidence="2">Putative PilT domain-containing protein</fullName>
    </submittedName>
</protein>
<dbReference type="RefSeq" id="WP_015018411.1">
    <property type="nucleotide sequence ID" value="NC_018719.1"/>
</dbReference>
<dbReference type="OrthoDB" id="40455at2157"/>
<proteinExistence type="predicted"/>
<sequence length="134" mass="14664">MPKKIVFDSQPLLSFFLQEEGAAKVENLINQIERGSCEGYINIVNLIELRYILARAGKDLAEESLISSGMKIIPLVVGEDIWQIAAELKASHPISLADACAAATARVLDCQLVVSADPEFKALESKNLIKIIRV</sequence>
<organism evidence="2 3">
    <name type="scientific">Nitrososphaera gargensis (strain Ga9.2)</name>
    <dbReference type="NCBI Taxonomy" id="1237085"/>
    <lineage>
        <taxon>Archaea</taxon>
        <taxon>Nitrososphaerota</taxon>
        <taxon>Nitrososphaeria</taxon>
        <taxon>Nitrososphaerales</taxon>
        <taxon>Nitrososphaeraceae</taxon>
        <taxon>Nitrososphaera</taxon>
    </lineage>
</organism>
<dbReference type="EMBL" id="CP002408">
    <property type="protein sequence ID" value="AFU57866.1"/>
    <property type="molecule type" value="Genomic_DNA"/>
</dbReference>
<dbReference type="GeneID" id="13795319"/>